<evidence type="ECO:0000313" key="1">
    <source>
        <dbReference type="EMBL" id="RZC68833.1"/>
    </source>
</evidence>
<dbReference type="Gramene" id="RZC68833">
    <property type="protein sequence ID" value="RZC68833"/>
    <property type="gene ID" value="C5167_032049"/>
</dbReference>
<gene>
    <name evidence="1" type="ORF">C5167_032049</name>
</gene>
<dbReference type="EMBL" id="CM010721">
    <property type="protein sequence ID" value="RZC68833.1"/>
    <property type="molecule type" value="Genomic_DNA"/>
</dbReference>
<name>A0A4Y7K653_PAPSO</name>
<keyword evidence="2" id="KW-1185">Reference proteome</keyword>
<reference evidence="1 2" key="1">
    <citation type="journal article" date="2018" name="Science">
        <title>The opium poppy genome and morphinan production.</title>
        <authorList>
            <person name="Guo L."/>
            <person name="Winzer T."/>
            <person name="Yang X."/>
            <person name="Li Y."/>
            <person name="Ning Z."/>
            <person name="He Z."/>
            <person name="Teodor R."/>
            <person name="Lu Y."/>
            <person name="Bowser T.A."/>
            <person name="Graham I.A."/>
            <person name="Ye K."/>
        </authorList>
    </citation>
    <scope>NUCLEOTIDE SEQUENCE [LARGE SCALE GENOMIC DNA]</scope>
    <source>
        <strain evidence="2">cv. HN1</strain>
        <tissue evidence="1">Leaves</tissue>
    </source>
</reference>
<proteinExistence type="predicted"/>
<protein>
    <submittedName>
        <fullName evidence="1">Uncharacterized protein</fullName>
    </submittedName>
</protein>
<organism evidence="1 2">
    <name type="scientific">Papaver somniferum</name>
    <name type="common">Opium poppy</name>
    <dbReference type="NCBI Taxonomy" id="3469"/>
    <lineage>
        <taxon>Eukaryota</taxon>
        <taxon>Viridiplantae</taxon>
        <taxon>Streptophyta</taxon>
        <taxon>Embryophyta</taxon>
        <taxon>Tracheophyta</taxon>
        <taxon>Spermatophyta</taxon>
        <taxon>Magnoliopsida</taxon>
        <taxon>Ranunculales</taxon>
        <taxon>Papaveraceae</taxon>
        <taxon>Papaveroideae</taxon>
        <taxon>Papaver</taxon>
    </lineage>
</organism>
<dbReference type="Proteomes" id="UP000316621">
    <property type="component" value="Chromosome 7"/>
</dbReference>
<accession>A0A4Y7K653</accession>
<evidence type="ECO:0000313" key="2">
    <source>
        <dbReference type="Proteomes" id="UP000316621"/>
    </source>
</evidence>
<sequence length="64" mass="7070">MLLYLEETTSIGGRRTGAVQRRELSEKGLLQSLRVSSLELAVGVPPPYPGHNKFPQLKSLAIYC</sequence>
<dbReference type="AlphaFoldDB" id="A0A4Y7K653"/>